<proteinExistence type="predicted"/>
<keyword evidence="3" id="KW-1185">Reference proteome</keyword>
<evidence type="ECO:0000313" key="2">
    <source>
        <dbReference type="EMBL" id="MFB9074757.1"/>
    </source>
</evidence>
<reference evidence="2 3" key="1">
    <citation type="submission" date="2024-09" db="EMBL/GenBank/DDBJ databases">
        <authorList>
            <person name="Sun Q."/>
            <person name="Mori K."/>
        </authorList>
    </citation>
    <scope>NUCLEOTIDE SEQUENCE [LARGE SCALE GENOMIC DNA]</scope>
    <source>
        <strain evidence="2 3">CCM 7609</strain>
    </source>
</reference>
<dbReference type="EMBL" id="JBHMFI010000002">
    <property type="protein sequence ID" value="MFB9074757.1"/>
    <property type="molecule type" value="Genomic_DNA"/>
</dbReference>
<gene>
    <name evidence="2" type="ORF">ACFFX0_27635</name>
</gene>
<feature type="compositionally biased region" description="Basic and acidic residues" evidence="1">
    <location>
        <begin position="1"/>
        <end position="10"/>
    </location>
</feature>
<protein>
    <submittedName>
        <fullName evidence="2">Uncharacterized protein</fullName>
    </submittedName>
</protein>
<evidence type="ECO:0000256" key="1">
    <source>
        <dbReference type="SAM" id="MobiDB-lite"/>
    </source>
</evidence>
<comment type="caution">
    <text evidence="2">The sequence shown here is derived from an EMBL/GenBank/DDBJ whole genome shotgun (WGS) entry which is preliminary data.</text>
</comment>
<dbReference type="Proteomes" id="UP001589575">
    <property type="component" value="Unassembled WGS sequence"/>
</dbReference>
<sequence length="46" mass="5094">MGNLHLRDALSSRWNGTLSKSHSPRSDGHFVFNDAPRSARQSVDQG</sequence>
<organism evidence="2 3">
    <name type="scientific">Citricoccus parietis</name>
    <dbReference type="NCBI Taxonomy" id="592307"/>
    <lineage>
        <taxon>Bacteria</taxon>
        <taxon>Bacillati</taxon>
        <taxon>Actinomycetota</taxon>
        <taxon>Actinomycetes</taxon>
        <taxon>Micrococcales</taxon>
        <taxon>Micrococcaceae</taxon>
        <taxon>Citricoccus</taxon>
    </lineage>
</organism>
<feature type="region of interest" description="Disordered" evidence="1">
    <location>
        <begin position="1"/>
        <end position="46"/>
    </location>
</feature>
<name>A0ABV5G732_9MICC</name>
<accession>A0ABV5G732</accession>
<feature type="compositionally biased region" description="Polar residues" evidence="1">
    <location>
        <begin position="12"/>
        <end position="21"/>
    </location>
</feature>
<evidence type="ECO:0000313" key="3">
    <source>
        <dbReference type="Proteomes" id="UP001589575"/>
    </source>
</evidence>